<comment type="function">
    <text evidence="5">Allows the formation of correctly charged Gln-tRNA(Gln) through the transamidation of misacylated Glu-tRNA(Gln) in the mitochondria. The reaction takes place in the presence of glutamine and ATP through an activated gamma-phospho-Glu-tRNA(Gln).</text>
</comment>
<evidence type="ECO:0000256" key="3">
    <source>
        <dbReference type="ARBA" id="ARBA00022840"/>
    </source>
</evidence>
<dbReference type="EMBL" id="CAJOBG010005240">
    <property type="protein sequence ID" value="CAF4145132.1"/>
    <property type="molecule type" value="Genomic_DNA"/>
</dbReference>
<dbReference type="Pfam" id="PF02934">
    <property type="entry name" value="GatB_N"/>
    <property type="match status" value="1"/>
</dbReference>
<evidence type="ECO:0000313" key="10">
    <source>
        <dbReference type="Proteomes" id="UP000663866"/>
    </source>
</evidence>
<comment type="subunit">
    <text evidence="5">Subunit of the heterotrimeric GatCAB amidotransferase (AdT) complex, composed of A, B and C subunits.</text>
</comment>
<keyword evidence="5" id="KW-0496">Mitochondrion</keyword>
<dbReference type="EC" id="6.3.5.-" evidence="5"/>
<protein>
    <recommendedName>
        <fullName evidence="5">Glutamyl-tRNA(Gln) amidotransferase subunit B, mitochondrial</fullName>
        <shortName evidence="5">Glu-AdT subunit B</shortName>
        <ecNumber evidence="5">6.3.5.-</ecNumber>
    </recommendedName>
</protein>
<comment type="similarity">
    <text evidence="5">Belongs to the GatB/GatE family. GatB subfamily.</text>
</comment>
<dbReference type="Proteomes" id="UP000663842">
    <property type="component" value="Unassembled WGS sequence"/>
</dbReference>
<feature type="domain" description="Asn/Gln amidotransferase" evidence="6">
    <location>
        <begin position="371"/>
        <end position="504"/>
    </location>
</feature>
<keyword evidence="1 5" id="KW-0436">Ligase</keyword>
<dbReference type="AlphaFoldDB" id="A0A819B4D7"/>
<dbReference type="GO" id="GO:0005739">
    <property type="term" value="C:mitochondrion"/>
    <property type="evidence" value="ECO:0007669"/>
    <property type="project" value="UniProtKB-SubCell"/>
</dbReference>
<dbReference type="InterPro" id="IPR023168">
    <property type="entry name" value="GatB_Yqey_C_2"/>
</dbReference>
<keyword evidence="3 5" id="KW-0067">ATP-binding</keyword>
<dbReference type="PROSITE" id="PS01234">
    <property type="entry name" value="GATB"/>
    <property type="match status" value="1"/>
</dbReference>
<dbReference type="NCBIfam" id="NF004012">
    <property type="entry name" value="PRK05477.1-2"/>
    <property type="match status" value="1"/>
</dbReference>
<comment type="subcellular location">
    <subcellularLocation>
        <location evidence="5">Mitochondrion</location>
    </subcellularLocation>
</comment>
<reference evidence="7" key="1">
    <citation type="submission" date="2021-02" db="EMBL/GenBank/DDBJ databases">
        <authorList>
            <person name="Nowell W R."/>
        </authorList>
    </citation>
    <scope>NUCLEOTIDE SEQUENCE</scope>
</reference>
<dbReference type="PANTHER" id="PTHR11659:SF0">
    <property type="entry name" value="GLUTAMYL-TRNA(GLN) AMIDOTRANSFERASE SUBUNIT B, MITOCHONDRIAL"/>
    <property type="match status" value="1"/>
</dbReference>
<dbReference type="GO" id="GO:0070681">
    <property type="term" value="P:glutaminyl-tRNAGln biosynthesis via transamidation"/>
    <property type="evidence" value="ECO:0007669"/>
    <property type="project" value="UniProtKB-UniRule"/>
</dbReference>
<dbReference type="EMBL" id="CAJOBF010000309">
    <property type="protein sequence ID" value="CAF3795638.1"/>
    <property type="molecule type" value="Genomic_DNA"/>
</dbReference>
<dbReference type="Pfam" id="PF02637">
    <property type="entry name" value="GatB_Yqey"/>
    <property type="match status" value="1"/>
</dbReference>
<dbReference type="InterPro" id="IPR006075">
    <property type="entry name" value="Asn/Gln-tRNA_Trfase_suB/E_cat"/>
</dbReference>
<evidence type="ECO:0000256" key="1">
    <source>
        <dbReference type="ARBA" id="ARBA00022598"/>
    </source>
</evidence>
<dbReference type="HAMAP" id="MF_00121">
    <property type="entry name" value="GatB"/>
    <property type="match status" value="1"/>
</dbReference>
<dbReference type="GO" id="GO:0005524">
    <property type="term" value="F:ATP binding"/>
    <property type="evidence" value="ECO:0007669"/>
    <property type="project" value="UniProtKB-KW"/>
</dbReference>
<comment type="catalytic activity">
    <reaction evidence="5">
        <text>L-glutamyl-tRNA(Gln) + L-glutamine + ATP + H2O = L-glutaminyl-tRNA(Gln) + L-glutamate + ADP + phosphate + H(+)</text>
        <dbReference type="Rhea" id="RHEA:17521"/>
        <dbReference type="Rhea" id="RHEA-COMP:9681"/>
        <dbReference type="Rhea" id="RHEA-COMP:9684"/>
        <dbReference type="ChEBI" id="CHEBI:15377"/>
        <dbReference type="ChEBI" id="CHEBI:15378"/>
        <dbReference type="ChEBI" id="CHEBI:29985"/>
        <dbReference type="ChEBI" id="CHEBI:30616"/>
        <dbReference type="ChEBI" id="CHEBI:43474"/>
        <dbReference type="ChEBI" id="CHEBI:58359"/>
        <dbReference type="ChEBI" id="CHEBI:78520"/>
        <dbReference type="ChEBI" id="CHEBI:78521"/>
        <dbReference type="ChEBI" id="CHEBI:456216"/>
    </reaction>
</comment>
<dbReference type="InterPro" id="IPR017959">
    <property type="entry name" value="Asn/Gln-tRNA_amidoTrfase_suB/E"/>
</dbReference>
<evidence type="ECO:0000256" key="2">
    <source>
        <dbReference type="ARBA" id="ARBA00022741"/>
    </source>
</evidence>
<dbReference type="GO" id="GO:0032543">
    <property type="term" value="P:mitochondrial translation"/>
    <property type="evidence" value="ECO:0007669"/>
    <property type="project" value="UniProtKB-UniRule"/>
</dbReference>
<dbReference type="InterPro" id="IPR004413">
    <property type="entry name" value="GatB"/>
</dbReference>
<evidence type="ECO:0000313" key="7">
    <source>
        <dbReference type="EMBL" id="CAF3795638.1"/>
    </source>
</evidence>
<keyword evidence="2 5" id="KW-0547">Nucleotide-binding</keyword>
<dbReference type="NCBIfam" id="TIGR00133">
    <property type="entry name" value="gatB"/>
    <property type="match status" value="1"/>
</dbReference>
<dbReference type="GO" id="GO:0050567">
    <property type="term" value="F:glutaminyl-tRNA synthase (glutamine-hydrolyzing) activity"/>
    <property type="evidence" value="ECO:0007669"/>
    <property type="project" value="UniProtKB-UniRule"/>
</dbReference>
<organism evidence="7 9">
    <name type="scientific">Rotaria magnacalcarata</name>
    <dbReference type="NCBI Taxonomy" id="392030"/>
    <lineage>
        <taxon>Eukaryota</taxon>
        <taxon>Metazoa</taxon>
        <taxon>Spiralia</taxon>
        <taxon>Gnathifera</taxon>
        <taxon>Rotifera</taxon>
        <taxon>Eurotatoria</taxon>
        <taxon>Bdelloidea</taxon>
        <taxon>Philodinida</taxon>
        <taxon>Philodinidae</taxon>
        <taxon>Rotaria</taxon>
    </lineage>
</organism>
<evidence type="ECO:0000313" key="8">
    <source>
        <dbReference type="EMBL" id="CAF4145132.1"/>
    </source>
</evidence>
<sequence>MAATAAATILSSGRFYALIGFEIHVKLATNSKMFSASSAAPAQKTNSQVTPFDMALPGSLPYLNRACLEAGVRAAVGLNCQINKISHFERKHYFYPDSPSGYQITQQRYPFASDGLFHYPLLVKKDKLKASTKYKFVDNPNSFVIKQCRIERIQLEHDTGRSIHDEYQNRTLIDLNRFGTGLIEIVTKPDIQSSLEGESFLRELNRLLIKYNICEQSGLETALRVDANVSLHRKDTTPDGSRVEVKNLGSFMDVRQAIDFEIKRQEQLLANNYPIQKETRTYDTNKHQTVHLRRKEDQIDYRFMIEPNLPPLFLYDDNDKNVNRKDFVNIDHIKRSLPMTPFDERKQYLDKYKDFLTVEHLHELLRLDMIDYFRDVMIQLDNNHLGHIALEVLLSDVKSISYDGRKIRKFAQAVSPTLFADIIKNLEKRIITRFSLYTLLTLCNKNRDSTRTLKSFLDEHNMYAINDENELEKLCLKILEENPKQIDRYKTNPKKALEQLHSNICKKHHGRIHDDLIFETMTIRLNPFLHLFRRCHSTTSTPHQQAMMARGLPKRAPIEGVRHIIAVGSGKGICNLFDLFNEVILYE</sequence>
<dbReference type="PANTHER" id="PTHR11659">
    <property type="entry name" value="GLUTAMYL-TRNA GLN AMIDOTRANSFERASE SUBUNIT B MITOCHONDRIAL AND PROKARYOTIC PET112-RELATED"/>
    <property type="match status" value="1"/>
</dbReference>
<dbReference type="InterPro" id="IPR014746">
    <property type="entry name" value="Gln_synth/guanido_kin_cat_dom"/>
</dbReference>
<keyword evidence="10" id="KW-1185">Reference proteome</keyword>
<accession>A0A819B4D7</accession>
<dbReference type="InterPro" id="IPR018027">
    <property type="entry name" value="Asn/Gln_amidotransferase"/>
</dbReference>
<dbReference type="Proteomes" id="UP000663866">
    <property type="component" value="Unassembled WGS sequence"/>
</dbReference>
<name>A0A819B4D7_9BILA</name>
<dbReference type="SUPFAM" id="SSF55931">
    <property type="entry name" value="Glutamine synthetase/guanido kinase"/>
    <property type="match status" value="1"/>
</dbReference>
<dbReference type="SMART" id="SM00845">
    <property type="entry name" value="GatB_Yqey"/>
    <property type="match status" value="1"/>
</dbReference>
<dbReference type="InterPro" id="IPR017958">
    <property type="entry name" value="Gln-tRNA_amidoTrfase_suB_CS"/>
</dbReference>
<evidence type="ECO:0000259" key="6">
    <source>
        <dbReference type="SMART" id="SM00845"/>
    </source>
</evidence>
<evidence type="ECO:0000313" key="9">
    <source>
        <dbReference type="Proteomes" id="UP000663842"/>
    </source>
</evidence>
<gene>
    <name evidence="8" type="ORF">OVN521_LOCUS23289</name>
    <name evidence="7" type="ORF">UXM345_LOCUS4502</name>
</gene>
<dbReference type="GO" id="GO:0030956">
    <property type="term" value="C:glutamyl-tRNA(Gln) amidotransferase complex"/>
    <property type="evidence" value="ECO:0007669"/>
    <property type="project" value="UniProtKB-UniRule"/>
</dbReference>
<dbReference type="Gene3D" id="1.10.10.410">
    <property type="match status" value="1"/>
</dbReference>
<keyword evidence="4 5" id="KW-0648">Protein biosynthesis</keyword>
<evidence type="ECO:0000256" key="4">
    <source>
        <dbReference type="ARBA" id="ARBA00022917"/>
    </source>
</evidence>
<proteinExistence type="inferred from homology"/>
<comment type="caution">
    <text evidence="7">The sequence shown here is derived from an EMBL/GenBank/DDBJ whole genome shotgun (WGS) entry which is preliminary data.</text>
</comment>
<evidence type="ECO:0000256" key="5">
    <source>
        <dbReference type="HAMAP-Rule" id="MF_03147"/>
    </source>
</evidence>